<evidence type="ECO:0000313" key="1">
    <source>
        <dbReference type="EMBL" id="KAA3467058.1"/>
    </source>
</evidence>
<protein>
    <submittedName>
        <fullName evidence="1">Putative LRR receptor-like serine/threonine-protein kinase</fullName>
    </submittedName>
</protein>
<sequence length="78" mass="9405">MFFLSMKPQGVTEDQTKLRAFPFSLADFAREWLFYFPLGSINTLSNMFFPVARTTQLRRDFVGKLQKETESLYYYWER</sequence>
<reference evidence="2" key="1">
    <citation type="journal article" date="2019" name="Plant Biotechnol. J.">
        <title>Genome sequencing of the Australian wild diploid species Gossypium australe highlights disease resistance and delayed gland morphogenesis.</title>
        <authorList>
            <person name="Cai Y."/>
            <person name="Cai X."/>
            <person name="Wang Q."/>
            <person name="Wang P."/>
            <person name="Zhang Y."/>
            <person name="Cai C."/>
            <person name="Xu Y."/>
            <person name="Wang K."/>
            <person name="Zhou Z."/>
            <person name="Wang C."/>
            <person name="Geng S."/>
            <person name="Li B."/>
            <person name="Dong Q."/>
            <person name="Hou Y."/>
            <person name="Wang H."/>
            <person name="Ai P."/>
            <person name="Liu Z."/>
            <person name="Yi F."/>
            <person name="Sun M."/>
            <person name="An G."/>
            <person name="Cheng J."/>
            <person name="Zhang Y."/>
            <person name="Shi Q."/>
            <person name="Xie Y."/>
            <person name="Shi X."/>
            <person name="Chang Y."/>
            <person name="Huang F."/>
            <person name="Chen Y."/>
            <person name="Hong S."/>
            <person name="Mi L."/>
            <person name="Sun Q."/>
            <person name="Zhang L."/>
            <person name="Zhou B."/>
            <person name="Peng R."/>
            <person name="Zhang X."/>
            <person name="Liu F."/>
        </authorList>
    </citation>
    <scope>NUCLEOTIDE SEQUENCE [LARGE SCALE GENOMIC DNA]</scope>
    <source>
        <strain evidence="2">cv. PA1801</strain>
    </source>
</reference>
<dbReference type="GO" id="GO:0016301">
    <property type="term" value="F:kinase activity"/>
    <property type="evidence" value="ECO:0007669"/>
    <property type="project" value="UniProtKB-KW"/>
</dbReference>
<dbReference type="OrthoDB" id="999762at2759"/>
<name>A0A5B6VD14_9ROSI</name>
<keyword evidence="1" id="KW-0418">Kinase</keyword>
<dbReference type="Proteomes" id="UP000325315">
    <property type="component" value="Unassembled WGS sequence"/>
</dbReference>
<keyword evidence="1" id="KW-0808">Transferase</keyword>
<accession>A0A5B6VD14</accession>
<keyword evidence="2" id="KW-1185">Reference proteome</keyword>
<gene>
    <name evidence="1" type="ORF">EPI10_002105</name>
</gene>
<evidence type="ECO:0000313" key="2">
    <source>
        <dbReference type="Proteomes" id="UP000325315"/>
    </source>
</evidence>
<comment type="caution">
    <text evidence="1">The sequence shown here is derived from an EMBL/GenBank/DDBJ whole genome shotgun (WGS) entry which is preliminary data.</text>
</comment>
<keyword evidence="1" id="KW-0675">Receptor</keyword>
<proteinExistence type="predicted"/>
<organism evidence="1 2">
    <name type="scientific">Gossypium australe</name>
    <dbReference type="NCBI Taxonomy" id="47621"/>
    <lineage>
        <taxon>Eukaryota</taxon>
        <taxon>Viridiplantae</taxon>
        <taxon>Streptophyta</taxon>
        <taxon>Embryophyta</taxon>
        <taxon>Tracheophyta</taxon>
        <taxon>Spermatophyta</taxon>
        <taxon>Magnoliopsida</taxon>
        <taxon>eudicotyledons</taxon>
        <taxon>Gunneridae</taxon>
        <taxon>Pentapetalae</taxon>
        <taxon>rosids</taxon>
        <taxon>malvids</taxon>
        <taxon>Malvales</taxon>
        <taxon>Malvaceae</taxon>
        <taxon>Malvoideae</taxon>
        <taxon>Gossypium</taxon>
    </lineage>
</organism>
<dbReference type="EMBL" id="SMMG02000007">
    <property type="protein sequence ID" value="KAA3467058.1"/>
    <property type="molecule type" value="Genomic_DNA"/>
</dbReference>
<dbReference type="AlphaFoldDB" id="A0A5B6VD14"/>